<evidence type="ECO:0000313" key="10">
    <source>
        <dbReference type="EMBL" id="KDN25608.1"/>
    </source>
</evidence>
<evidence type="ECO:0000256" key="3">
    <source>
        <dbReference type="ARBA" id="ARBA00009759"/>
    </source>
</evidence>
<dbReference type="EMBL" id="AOMT01000008">
    <property type="protein sequence ID" value="KDN25608.1"/>
    <property type="molecule type" value="Genomic_DNA"/>
</dbReference>
<evidence type="ECO:0000256" key="7">
    <source>
        <dbReference type="ARBA" id="ARBA00022842"/>
    </source>
</evidence>
<dbReference type="GO" id="GO:0046854">
    <property type="term" value="P:phosphatidylinositol phosphate biosynthetic process"/>
    <property type="evidence" value="ECO:0007669"/>
    <property type="project" value="InterPro"/>
</dbReference>
<reference evidence="10 11" key="1">
    <citation type="journal article" date="2014" name="Genome Announc.">
        <title>Draft Genome Sequence of Moraxella bovoculi Strain 237T (ATCC BAA-1259T) Isolated from a Calf with Infectious Bovine Keratoconjunctivitis.</title>
        <authorList>
            <person name="Calcutt M.J."/>
            <person name="Foecking M.F."/>
            <person name="Martin N.T."/>
            <person name="Mhlanga-Mutangadura T."/>
            <person name="Reilly T.J."/>
        </authorList>
    </citation>
    <scope>NUCLEOTIDE SEQUENCE [LARGE SCALE GENOMIC DNA]</scope>
    <source>
        <strain evidence="10 11">237</strain>
    </source>
</reference>
<feature type="binding site" evidence="8">
    <location>
        <position position="222"/>
    </location>
    <ligand>
        <name>Mg(2+)</name>
        <dbReference type="ChEBI" id="CHEBI:18420"/>
        <label>1</label>
        <note>catalytic</note>
    </ligand>
</feature>
<sequence>MEPMVVIASQVAQKVGHEILRAHENRHRVDLAVESKGLDGLVTKIDRYAEELTISLLKESYPNHSFLGEEFGLQEGKGADADWCWIIDPLDGTQNFVHGVPHFCVSIAVQKNGVTEHGVVYDPVRDELFTASRGRGARLNQRRMMVSDRKTIAGGLFTTGHPYERMVGEQRTSFARQHFASLQAICENGGQVRRTGSAALDLCYVAAGRFDGYFEMSLKPWDVAAGELIVTEAHGVVVDHHGANNSMTTGSVFACNVKLLKPLMQLVVPLWENALSH</sequence>
<dbReference type="InterPro" id="IPR020583">
    <property type="entry name" value="Inositol_monoP_metal-BS"/>
</dbReference>
<dbReference type="InterPro" id="IPR033942">
    <property type="entry name" value="IMPase"/>
</dbReference>
<evidence type="ECO:0000256" key="1">
    <source>
        <dbReference type="ARBA" id="ARBA00001033"/>
    </source>
</evidence>
<keyword evidence="6" id="KW-0889">Transcription antitermination</keyword>
<dbReference type="InterPro" id="IPR020550">
    <property type="entry name" value="Inositol_monophosphatase_CS"/>
</dbReference>
<protein>
    <recommendedName>
        <fullName evidence="9">Inositol-1-monophosphatase</fullName>
        <ecNumber evidence="9">3.1.3.25</ecNumber>
    </recommendedName>
</protein>
<evidence type="ECO:0000256" key="6">
    <source>
        <dbReference type="ARBA" id="ARBA00022814"/>
    </source>
</evidence>
<comment type="similarity">
    <text evidence="3 9">Belongs to the inositol monophosphatase superfamily.</text>
</comment>
<dbReference type="PANTHER" id="PTHR20854">
    <property type="entry name" value="INOSITOL MONOPHOSPHATASE"/>
    <property type="match status" value="1"/>
</dbReference>
<dbReference type="GO" id="GO:0046872">
    <property type="term" value="F:metal ion binding"/>
    <property type="evidence" value="ECO:0007669"/>
    <property type="project" value="UniProtKB-KW"/>
</dbReference>
<dbReference type="AlphaFoldDB" id="A0A066UN36"/>
<keyword evidence="11" id="KW-1185">Reference proteome</keyword>
<name>A0A066UN36_9GAMM</name>
<dbReference type="InterPro" id="IPR000760">
    <property type="entry name" value="Inositol_monophosphatase-like"/>
</dbReference>
<dbReference type="PANTHER" id="PTHR20854:SF4">
    <property type="entry name" value="INOSITOL-1-MONOPHOSPHATASE-RELATED"/>
    <property type="match status" value="1"/>
</dbReference>
<dbReference type="OrthoDB" id="9785695at2"/>
<keyword evidence="5 9" id="KW-0378">Hydrolase</keyword>
<comment type="cofactor">
    <cofactor evidence="2 8 9">
        <name>Mg(2+)</name>
        <dbReference type="ChEBI" id="CHEBI:18420"/>
    </cofactor>
</comment>
<proteinExistence type="inferred from homology"/>
<organism evidence="10 11">
    <name type="scientific">Moraxella bovoculi 237</name>
    <dbReference type="NCBI Taxonomy" id="743974"/>
    <lineage>
        <taxon>Bacteria</taxon>
        <taxon>Pseudomonadati</taxon>
        <taxon>Pseudomonadota</taxon>
        <taxon>Gammaproteobacteria</taxon>
        <taxon>Moraxellales</taxon>
        <taxon>Moraxellaceae</taxon>
        <taxon>Moraxella</taxon>
    </lineage>
</organism>
<dbReference type="CDD" id="cd01639">
    <property type="entry name" value="IMPase"/>
    <property type="match status" value="1"/>
</dbReference>
<dbReference type="PROSITE" id="PS00629">
    <property type="entry name" value="IMP_1"/>
    <property type="match status" value="1"/>
</dbReference>
<dbReference type="FunFam" id="3.30.540.10:FF:000003">
    <property type="entry name" value="Inositol-1-monophosphatase"/>
    <property type="match status" value="1"/>
</dbReference>
<feature type="binding site" evidence="8">
    <location>
        <position position="88"/>
    </location>
    <ligand>
        <name>Mg(2+)</name>
        <dbReference type="ChEBI" id="CHEBI:18420"/>
        <label>1</label>
        <note>catalytic</note>
    </ligand>
</feature>
<dbReference type="EC" id="3.1.3.25" evidence="9"/>
<comment type="caution">
    <text evidence="10">The sequence shown here is derived from an EMBL/GenBank/DDBJ whole genome shotgun (WGS) entry which is preliminary data.</text>
</comment>
<dbReference type="RefSeq" id="WP_036363387.1">
    <property type="nucleotide sequence ID" value="NZ_AOMT01000008.1"/>
</dbReference>
<dbReference type="Gene3D" id="3.40.190.80">
    <property type="match status" value="1"/>
</dbReference>
<keyword evidence="7 8" id="KW-0460">Magnesium</keyword>
<dbReference type="GO" id="GO:0031564">
    <property type="term" value="P:transcription antitermination"/>
    <property type="evidence" value="ECO:0007669"/>
    <property type="project" value="UniProtKB-KW"/>
</dbReference>
<comment type="catalytic activity">
    <reaction evidence="1 9">
        <text>a myo-inositol phosphate + H2O = myo-inositol + phosphate</text>
        <dbReference type="Rhea" id="RHEA:24056"/>
        <dbReference type="ChEBI" id="CHEBI:15377"/>
        <dbReference type="ChEBI" id="CHEBI:17268"/>
        <dbReference type="ChEBI" id="CHEBI:43474"/>
        <dbReference type="ChEBI" id="CHEBI:84139"/>
        <dbReference type="EC" id="3.1.3.25"/>
    </reaction>
</comment>
<dbReference type="GO" id="GO:0006020">
    <property type="term" value="P:inositol metabolic process"/>
    <property type="evidence" value="ECO:0007669"/>
    <property type="project" value="TreeGrafter"/>
</dbReference>
<keyword evidence="4 8" id="KW-0479">Metal-binding</keyword>
<dbReference type="SUPFAM" id="SSF56655">
    <property type="entry name" value="Carbohydrate phosphatase"/>
    <property type="match status" value="1"/>
</dbReference>
<evidence type="ECO:0000256" key="9">
    <source>
        <dbReference type="RuleBase" id="RU364068"/>
    </source>
</evidence>
<feature type="binding site" evidence="8">
    <location>
        <position position="91"/>
    </location>
    <ligand>
        <name>Mg(2+)</name>
        <dbReference type="ChEBI" id="CHEBI:18420"/>
        <label>1</label>
        <note>catalytic</note>
    </ligand>
</feature>
<dbReference type="Gene3D" id="3.30.540.10">
    <property type="entry name" value="Fructose-1,6-Bisphosphatase, subunit A, domain 1"/>
    <property type="match status" value="1"/>
</dbReference>
<evidence type="ECO:0000256" key="5">
    <source>
        <dbReference type="ARBA" id="ARBA00022801"/>
    </source>
</evidence>
<keyword evidence="6" id="KW-0805">Transcription regulation</keyword>
<feature type="binding site" evidence="8">
    <location>
        <position position="90"/>
    </location>
    <ligand>
        <name>Mg(2+)</name>
        <dbReference type="ChEBI" id="CHEBI:18420"/>
        <label>2</label>
    </ligand>
</feature>
<keyword evidence="6" id="KW-0804">Transcription</keyword>
<dbReference type="PROSITE" id="PS00630">
    <property type="entry name" value="IMP_2"/>
    <property type="match status" value="1"/>
</dbReference>
<dbReference type="GO" id="GO:0007165">
    <property type="term" value="P:signal transduction"/>
    <property type="evidence" value="ECO:0007669"/>
    <property type="project" value="TreeGrafter"/>
</dbReference>
<evidence type="ECO:0000256" key="2">
    <source>
        <dbReference type="ARBA" id="ARBA00001946"/>
    </source>
</evidence>
<dbReference type="eggNOG" id="COG0483">
    <property type="taxonomic scope" value="Bacteria"/>
</dbReference>
<dbReference type="Proteomes" id="UP000035860">
    <property type="component" value="Unassembled WGS sequence"/>
</dbReference>
<evidence type="ECO:0000256" key="4">
    <source>
        <dbReference type="ARBA" id="ARBA00022723"/>
    </source>
</evidence>
<feature type="binding site" evidence="8">
    <location>
        <position position="69"/>
    </location>
    <ligand>
        <name>Mg(2+)</name>
        <dbReference type="ChEBI" id="CHEBI:18420"/>
        <label>1</label>
        <note>catalytic</note>
    </ligand>
</feature>
<dbReference type="Pfam" id="PF00459">
    <property type="entry name" value="Inositol_P"/>
    <property type="match status" value="1"/>
</dbReference>
<evidence type="ECO:0000256" key="8">
    <source>
        <dbReference type="PIRSR" id="PIRSR600760-2"/>
    </source>
</evidence>
<dbReference type="GO" id="GO:0008934">
    <property type="term" value="F:inositol monophosphate 1-phosphatase activity"/>
    <property type="evidence" value="ECO:0007669"/>
    <property type="project" value="InterPro"/>
</dbReference>
<dbReference type="PRINTS" id="PR00377">
    <property type="entry name" value="IMPHPHTASES"/>
</dbReference>
<dbReference type="GeneID" id="301975789"/>
<evidence type="ECO:0000313" key="11">
    <source>
        <dbReference type="Proteomes" id="UP000035860"/>
    </source>
</evidence>
<gene>
    <name evidence="10" type="ORF">MBO_02947</name>
</gene>
<accession>A0A066UN36</accession>